<protein>
    <submittedName>
        <fullName evidence="2">Uncharacterized protein</fullName>
    </submittedName>
</protein>
<dbReference type="KEGG" id="cre:CHLRE_09g399915v5"/>
<dbReference type="InParanoid" id="A0A2K3DCX6"/>
<name>A0A2K3DCX6_CHLRE</name>
<evidence type="ECO:0000313" key="2">
    <source>
        <dbReference type="EMBL" id="PNW78381.1"/>
    </source>
</evidence>
<feature type="region of interest" description="Disordered" evidence="1">
    <location>
        <begin position="74"/>
        <end position="104"/>
    </location>
</feature>
<proteinExistence type="predicted"/>
<gene>
    <name evidence="2" type="ORF">CHLRE_09g399915v5</name>
</gene>
<evidence type="ECO:0000313" key="3">
    <source>
        <dbReference type="Proteomes" id="UP000006906"/>
    </source>
</evidence>
<reference evidence="2 3" key="1">
    <citation type="journal article" date="2007" name="Science">
        <title>The Chlamydomonas genome reveals the evolution of key animal and plant functions.</title>
        <authorList>
            <person name="Merchant S.S."/>
            <person name="Prochnik S.E."/>
            <person name="Vallon O."/>
            <person name="Harris E.H."/>
            <person name="Karpowicz S.J."/>
            <person name="Witman G.B."/>
            <person name="Terry A."/>
            <person name="Salamov A."/>
            <person name="Fritz-Laylin L.K."/>
            <person name="Marechal-Drouard L."/>
            <person name="Marshall W.F."/>
            <person name="Qu L.H."/>
            <person name="Nelson D.R."/>
            <person name="Sanderfoot A.A."/>
            <person name="Spalding M.H."/>
            <person name="Kapitonov V.V."/>
            <person name="Ren Q."/>
            <person name="Ferris P."/>
            <person name="Lindquist E."/>
            <person name="Shapiro H."/>
            <person name="Lucas S.M."/>
            <person name="Grimwood J."/>
            <person name="Schmutz J."/>
            <person name="Cardol P."/>
            <person name="Cerutti H."/>
            <person name="Chanfreau G."/>
            <person name="Chen C.L."/>
            <person name="Cognat V."/>
            <person name="Croft M.T."/>
            <person name="Dent R."/>
            <person name="Dutcher S."/>
            <person name="Fernandez E."/>
            <person name="Fukuzawa H."/>
            <person name="Gonzalez-Ballester D."/>
            <person name="Gonzalez-Halphen D."/>
            <person name="Hallmann A."/>
            <person name="Hanikenne M."/>
            <person name="Hippler M."/>
            <person name="Inwood W."/>
            <person name="Jabbari K."/>
            <person name="Kalanon M."/>
            <person name="Kuras R."/>
            <person name="Lefebvre P.A."/>
            <person name="Lemaire S.D."/>
            <person name="Lobanov A.V."/>
            <person name="Lohr M."/>
            <person name="Manuell A."/>
            <person name="Meier I."/>
            <person name="Mets L."/>
            <person name="Mittag M."/>
            <person name="Mittelmeier T."/>
            <person name="Moroney J.V."/>
            <person name="Moseley J."/>
            <person name="Napoli C."/>
            <person name="Nedelcu A.M."/>
            <person name="Niyogi K."/>
            <person name="Novoselov S.V."/>
            <person name="Paulsen I.T."/>
            <person name="Pazour G."/>
            <person name="Purton S."/>
            <person name="Ral J.P."/>
            <person name="Riano-Pachon D.M."/>
            <person name="Riekhof W."/>
            <person name="Rymarquis L."/>
            <person name="Schroda M."/>
            <person name="Stern D."/>
            <person name="Umen J."/>
            <person name="Willows R."/>
            <person name="Wilson N."/>
            <person name="Zimmer S.L."/>
            <person name="Allmer J."/>
            <person name="Balk J."/>
            <person name="Bisova K."/>
            <person name="Chen C.J."/>
            <person name="Elias M."/>
            <person name="Gendler K."/>
            <person name="Hauser C."/>
            <person name="Lamb M.R."/>
            <person name="Ledford H."/>
            <person name="Long J.C."/>
            <person name="Minagawa J."/>
            <person name="Page M.D."/>
            <person name="Pan J."/>
            <person name="Pootakham W."/>
            <person name="Roje S."/>
            <person name="Rose A."/>
            <person name="Stahlberg E."/>
            <person name="Terauchi A.M."/>
            <person name="Yang P."/>
            <person name="Ball S."/>
            <person name="Bowler C."/>
            <person name="Dieckmann C.L."/>
            <person name="Gladyshev V.N."/>
            <person name="Green P."/>
            <person name="Jorgensen R."/>
            <person name="Mayfield S."/>
            <person name="Mueller-Roeber B."/>
            <person name="Rajamani S."/>
            <person name="Sayre R.T."/>
            <person name="Brokstein P."/>
            <person name="Dubchak I."/>
            <person name="Goodstein D."/>
            <person name="Hornick L."/>
            <person name="Huang Y.W."/>
            <person name="Jhaveri J."/>
            <person name="Luo Y."/>
            <person name="Martinez D."/>
            <person name="Ngau W.C."/>
            <person name="Otillar B."/>
            <person name="Poliakov A."/>
            <person name="Porter A."/>
            <person name="Szajkowski L."/>
            <person name="Werner G."/>
            <person name="Zhou K."/>
            <person name="Grigoriev I.V."/>
            <person name="Rokhsar D.S."/>
            <person name="Grossman A.R."/>
        </authorList>
    </citation>
    <scope>NUCLEOTIDE SEQUENCE [LARGE SCALE GENOMIC DNA]</scope>
    <source>
        <strain evidence="3">CC-503</strain>
    </source>
</reference>
<organism evidence="2 3">
    <name type="scientific">Chlamydomonas reinhardtii</name>
    <name type="common">Chlamydomonas smithii</name>
    <dbReference type="NCBI Taxonomy" id="3055"/>
    <lineage>
        <taxon>Eukaryota</taxon>
        <taxon>Viridiplantae</taxon>
        <taxon>Chlorophyta</taxon>
        <taxon>core chlorophytes</taxon>
        <taxon>Chlorophyceae</taxon>
        <taxon>CS clade</taxon>
        <taxon>Chlamydomonadales</taxon>
        <taxon>Chlamydomonadaceae</taxon>
        <taxon>Chlamydomonas</taxon>
    </lineage>
</organism>
<dbReference type="RefSeq" id="XP_042920829.1">
    <property type="nucleotide sequence ID" value="XM_043065961.1"/>
</dbReference>
<keyword evidence="3" id="KW-1185">Reference proteome</keyword>
<dbReference type="AlphaFoldDB" id="A0A2K3DCX6"/>
<sequence length="104" mass="11206">MGTSSSKSSRRSSEQARYPTIPTGTPAVGGFAQFQTLRSSSGPSPTTTPLWSRFRRTCARTGWRARTSLWQWTSRSGPPTAARMRLASGSGGSGWAAGATPRRW</sequence>
<dbReference type="Proteomes" id="UP000006906">
    <property type="component" value="Chromosome 9"/>
</dbReference>
<feature type="region of interest" description="Disordered" evidence="1">
    <location>
        <begin position="1"/>
        <end position="28"/>
    </location>
</feature>
<dbReference type="EMBL" id="CM008970">
    <property type="protein sequence ID" value="PNW78381.1"/>
    <property type="molecule type" value="Genomic_DNA"/>
</dbReference>
<dbReference type="Gramene" id="PNW78381">
    <property type="protein sequence ID" value="PNW78381"/>
    <property type="gene ID" value="CHLRE_09g399915v5"/>
</dbReference>
<accession>A0A2K3DCX6</accession>
<evidence type="ECO:0000256" key="1">
    <source>
        <dbReference type="SAM" id="MobiDB-lite"/>
    </source>
</evidence>
<dbReference type="GeneID" id="66054764"/>